<dbReference type="SUPFAM" id="SSF56925">
    <property type="entry name" value="OMPA-like"/>
    <property type="match status" value="1"/>
</dbReference>
<dbReference type="EMBL" id="AAXU02000001">
    <property type="protein sequence ID" value="EAZ80566.1"/>
    <property type="molecule type" value="Genomic_DNA"/>
</dbReference>
<dbReference type="InterPro" id="IPR025665">
    <property type="entry name" value="Beta-barrel_OMP_2"/>
</dbReference>
<evidence type="ECO:0000259" key="2">
    <source>
        <dbReference type="Pfam" id="PF13568"/>
    </source>
</evidence>
<feature type="chain" id="PRO_5002653327" evidence="1">
    <location>
        <begin position="20"/>
        <end position="198"/>
    </location>
</feature>
<dbReference type="EMBL" id="CM001023">
    <property type="protein sequence ID" value="EAZ80566.1"/>
    <property type="molecule type" value="Genomic_DNA"/>
</dbReference>
<dbReference type="Pfam" id="PF13568">
    <property type="entry name" value="OMP_b-brl_2"/>
    <property type="match status" value="1"/>
</dbReference>
<evidence type="ECO:0000256" key="1">
    <source>
        <dbReference type="SAM" id="SignalP"/>
    </source>
</evidence>
<organism evidence="3 4">
    <name type="scientific">Algoriphagus machipongonensis</name>
    <dbReference type="NCBI Taxonomy" id="388413"/>
    <lineage>
        <taxon>Bacteria</taxon>
        <taxon>Pseudomonadati</taxon>
        <taxon>Bacteroidota</taxon>
        <taxon>Cytophagia</taxon>
        <taxon>Cytophagales</taxon>
        <taxon>Cyclobacteriaceae</taxon>
        <taxon>Algoriphagus</taxon>
    </lineage>
</organism>
<dbReference type="InterPro" id="IPR011250">
    <property type="entry name" value="OMP/PagP_B-barrel"/>
</dbReference>
<dbReference type="HOGENOM" id="CLU_1309706_0_0_10"/>
<protein>
    <submittedName>
        <fullName evidence="3">Outer membrane insertion C- signal</fullName>
    </submittedName>
    <submittedName>
        <fullName evidence="3">Outer membrane insertion C-signal</fullName>
    </submittedName>
</protein>
<dbReference type="OrthoDB" id="980939at2"/>
<keyword evidence="4" id="KW-1185">Reference proteome</keyword>
<evidence type="ECO:0000313" key="4">
    <source>
        <dbReference type="Proteomes" id="UP000003919"/>
    </source>
</evidence>
<feature type="domain" description="Outer membrane protein beta-barrel" evidence="2">
    <location>
        <begin position="19"/>
        <end position="198"/>
    </location>
</feature>
<name>A3HZ80_9BACT</name>
<dbReference type="eggNOG" id="ENOG5030N8I">
    <property type="taxonomic scope" value="Bacteria"/>
</dbReference>
<keyword evidence="1" id="KW-0732">Signal</keyword>
<comment type="caution">
    <text evidence="3">The sequence shown here is derived from an EMBL/GenBank/DDBJ whole genome shotgun (WGS) entry which is preliminary data.</text>
</comment>
<dbReference type="AlphaFoldDB" id="A3HZ80"/>
<evidence type="ECO:0000313" key="3">
    <source>
        <dbReference type="EMBL" id="EAZ80566.1"/>
    </source>
</evidence>
<accession>A3HZ80</accession>
<gene>
    <name evidence="3" type="ORF">ALPR1_06570</name>
</gene>
<feature type="signal peptide" evidence="1">
    <location>
        <begin position="1"/>
        <end position="19"/>
    </location>
</feature>
<reference evidence="3 4" key="1">
    <citation type="journal article" date="2011" name="J. Bacteriol.">
        <title>Complete genome sequence of Algoriphagus sp. PR1, bacterial prey of a colony-forming choanoflagellate.</title>
        <authorList>
            <person name="Alegado R.A."/>
            <person name="Ferriera S."/>
            <person name="Nusbaum C."/>
            <person name="Young S.K."/>
            <person name="Zeng Q."/>
            <person name="Imamovic A."/>
            <person name="Fairclough S.R."/>
            <person name="King N."/>
        </authorList>
    </citation>
    <scope>NUCLEOTIDE SEQUENCE [LARGE SCALE GENOMIC DNA]</scope>
    <source>
        <strain evidence="3 4">PR1</strain>
    </source>
</reference>
<sequence length="198" mass="22093">MKTKLLPFVLLLISFSAIAQSSLEVKGYFGVSGSTVARKVELTGASSVEMNSLMELGLLLSKNVGGNFRVTTGINYSFGEVDFSPMICPNCSMDLLYVHNYDFKMISVPVYGEYHFWNYLYLAAGPLLDFQRSKDNNFSDQSGLGYLIGLGGKYDANNFSFSIFPNYKRHGAIPFDDSAQYKHILQELGLQFGVGYRF</sequence>
<dbReference type="Proteomes" id="UP000003919">
    <property type="component" value="Chromosome"/>
</dbReference>
<proteinExistence type="predicted"/>
<dbReference type="RefSeq" id="WP_008199281.1">
    <property type="nucleotide sequence ID" value="NZ_CM001023.1"/>
</dbReference>